<name>A0A3P7RXF1_9FIRM</name>
<dbReference type="RefSeq" id="WP_125136723.1">
    <property type="nucleotide sequence ID" value="NZ_LR130778.1"/>
</dbReference>
<sequence length="124" mass="13826">MKKNDLIIIGAGLLIALLAYLVMGIGQKNIKTDELNVEVYVDGELLEVLPMDKEGIFTYETEYGTNVLEIHDHKASIIEATCPDQICVNSSDIFRPNQNIVCLPFRFHVLVQGEGEVEFDAVSQ</sequence>
<protein>
    <submittedName>
        <fullName evidence="1">Uncharacterized protein</fullName>
    </submittedName>
</protein>
<dbReference type="EMBL" id="LR130778">
    <property type="protein sequence ID" value="VDN47406.1"/>
    <property type="molecule type" value="Genomic_DNA"/>
</dbReference>
<dbReference type="Gene3D" id="2.60.320.10">
    <property type="entry name" value="N-utilization substance G protein NusG, insert domain"/>
    <property type="match status" value="1"/>
</dbReference>
<dbReference type="AlphaFoldDB" id="A0A3P7RXF1"/>
<evidence type="ECO:0000313" key="2">
    <source>
        <dbReference type="Proteomes" id="UP000279029"/>
    </source>
</evidence>
<evidence type="ECO:0000313" key="1">
    <source>
        <dbReference type="EMBL" id="VDN47406.1"/>
    </source>
</evidence>
<dbReference type="Proteomes" id="UP000279029">
    <property type="component" value="Chromosome"/>
</dbReference>
<dbReference type="OrthoDB" id="47603at2"/>
<dbReference type="KEGG" id="cbar:PATL70BA_1521"/>
<keyword evidence="2" id="KW-1185">Reference proteome</keyword>
<accession>A0A3P7RXF1</accession>
<dbReference type="InterPro" id="IPR038690">
    <property type="entry name" value="NusG_2_sf"/>
</dbReference>
<proteinExistence type="predicted"/>
<organism evidence="1 2">
    <name type="scientific">Petrocella atlantisensis</name>
    <dbReference type="NCBI Taxonomy" id="2173034"/>
    <lineage>
        <taxon>Bacteria</taxon>
        <taxon>Bacillati</taxon>
        <taxon>Bacillota</taxon>
        <taxon>Clostridia</taxon>
        <taxon>Lachnospirales</taxon>
        <taxon>Vallitaleaceae</taxon>
        <taxon>Petrocella</taxon>
    </lineage>
</organism>
<dbReference type="Pfam" id="PF07009">
    <property type="entry name" value="NusG_II"/>
    <property type="match status" value="1"/>
</dbReference>
<reference evidence="1 2" key="1">
    <citation type="submission" date="2018-09" db="EMBL/GenBank/DDBJ databases">
        <authorList>
            <person name="Postec A."/>
        </authorList>
    </citation>
    <scope>NUCLEOTIDE SEQUENCE [LARGE SCALE GENOMIC DNA]</scope>
    <source>
        <strain evidence="1">70B-A</strain>
    </source>
</reference>
<gene>
    <name evidence="1" type="ORF">PATL70BA_1521</name>
</gene>